<keyword evidence="1" id="KW-0812">Transmembrane</keyword>
<sequence length="65" mass="7458">MKVKHILALFLIAYIVMTVGALLKVMHWPYGNELITFSTVLKVIAALTAIWKVFTMQSFKDFLNK</sequence>
<keyword evidence="3" id="KW-1185">Reference proteome</keyword>
<dbReference type="EMBL" id="FZNY01000001">
    <property type="protein sequence ID" value="SNR44269.1"/>
    <property type="molecule type" value="Genomic_DNA"/>
</dbReference>
<name>A0A238WF13_9FLAO</name>
<protein>
    <submittedName>
        <fullName evidence="2">Uncharacterized protein</fullName>
    </submittedName>
</protein>
<evidence type="ECO:0000313" key="2">
    <source>
        <dbReference type="EMBL" id="SNR44269.1"/>
    </source>
</evidence>
<evidence type="ECO:0000313" key="3">
    <source>
        <dbReference type="Proteomes" id="UP000198379"/>
    </source>
</evidence>
<dbReference type="Proteomes" id="UP000198379">
    <property type="component" value="Unassembled WGS sequence"/>
</dbReference>
<dbReference type="AlphaFoldDB" id="A0A238WF13"/>
<keyword evidence="1" id="KW-1133">Transmembrane helix</keyword>
<accession>A0A238WF13</accession>
<organism evidence="2 3">
    <name type="scientific">Dokdonia pacifica</name>
    <dbReference type="NCBI Taxonomy" id="1627892"/>
    <lineage>
        <taxon>Bacteria</taxon>
        <taxon>Pseudomonadati</taxon>
        <taxon>Bacteroidota</taxon>
        <taxon>Flavobacteriia</taxon>
        <taxon>Flavobacteriales</taxon>
        <taxon>Flavobacteriaceae</taxon>
        <taxon>Dokdonia</taxon>
    </lineage>
</organism>
<proteinExistence type="predicted"/>
<feature type="transmembrane region" description="Helical" evidence="1">
    <location>
        <begin position="7"/>
        <end position="28"/>
    </location>
</feature>
<gene>
    <name evidence="2" type="ORF">SAMN06265376_101941</name>
</gene>
<dbReference type="OrthoDB" id="799967at2"/>
<reference evidence="2 3" key="1">
    <citation type="submission" date="2017-06" db="EMBL/GenBank/DDBJ databases">
        <authorList>
            <person name="Kim H.J."/>
            <person name="Triplett B.A."/>
        </authorList>
    </citation>
    <scope>NUCLEOTIDE SEQUENCE [LARGE SCALE GENOMIC DNA]</scope>
    <source>
        <strain evidence="2 3">DSM 25597</strain>
    </source>
</reference>
<dbReference type="RefSeq" id="WP_089370246.1">
    <property type="nucleotide sequence ID" value="NZ_BMEP01000002.1"/>
</dbReference>
<keyword evidence="1" id="KW-0472">Membrane</keyword>
<feature type="transmembrane region" description="Helical" evidence="1">
    <location>
        <begin position="34"/>
        <end position="54"/>
    </location>
</feature>
<evidence type="ECO:0000256" key="1">
    <source>
        <dbReference type="SAM" id="Phobius"/>
    </source>
</evidence>